<dbReference type="Gene3D" id="3.30.9.10">
    <property type="entry name" value="D-Amino Acid Oxidase, subunit A, domain 2"/>
    <property type="match status" value="1"/>
</dbReference>
<keyword evidence="1" id="KW-0560">Oxidoreductase</keyword>
<dbReference type="GO" id="GO:0016491">
    <property type="term" value="F:oxidoreductase activity"/>
    <property type="evidence" value="ECO:0007669"/>
    <property type="project" value="UniProtKB-KW"/>
</dbReference>
<dbReference type="InterPro" id="IPR036188">
    <property type="entry name" value="FAD/NAD-bd_sf"/>
</dbReference>
<evidence type="ECO:0000259" key="3">
    <source>
        <dbReference type="Pfam" id="PF01266"/>
    </source>
</evidence>
<keyword evidence="5" id="KW-1185">Reference proteome</keyword>
<dbReference type="GO" id="GO:0005737">
    <property type="term" value="C:cytoplasm"/>
    <property type="evidence" value="ECO:0007669"/>
    <property type="project" value="TreeGrafter"/>
</dbReference>
<sequence>MSPGRKIFVPDQASLPRTADVVVIGGGIVGVATAFWLSKAGLDTVLVEMRGGLSTLTTPLSIESFRAQMTEKAMADLVLPSIRIYEDFAATVGLPGHDIALKHQGYLFVSDAPAMAETLKQAVAVHHSHGVTGSEFLNQAEIAHRFPYISERMVCGTFHQNDGWLSSHEATQGFAKGSAAKFLLATRATGIETDGDGVCAVITDRGAIATRQVVNCAGPFAQGIARMVGLSLPIDAVRRQKVHVAPKPQIPREAPLCIDIGQETYWRPEHGGALMAWVDPDEKPVPNPVEDVPTDWDYAAVLLDKITALSPFWADVAETLSSSDLTTTAGYYMYTPDDQPLIGATEVKGFHLNCGYWAGVMLAPEAGRRVARLLTGEMRHQDNPLRPSRFAEGVVAAGGSFLRGRH</sequence>
<keyword evidence="2" id="KW-0812">Transmembrane</keyword>
<feature type="domain" description="FAD dependent oxidoreductase" evidence="3">
    <location>
        <begin position="20"/>
        <end position="373"/>
    </location>
</feature>
<dbReference type="EMBL" id="QKVK01000001">
    <property type="protein sequence ID" value="PZF78748.1"/>
    <property type="molecule type" value="Genomic_DNA"/>
</dbReference>
<evidence type="ECO:0000313" key="4">
    <source>
        <dbReference type="EMBL" id="PZF78748.1"/>
    </source>
</evidence>
<evidence type="ECO:0000256" key="1">
    <source>
        <dbReference type="ARBA" id="ARBA00023002"/>
    </source>
</evidence>
<proteinExistence type="predicted"/>
<organism evidence="4 5">
    <name type="scientific">Aestuariivirga litoralis</name>
    <dbReference type="NCBI Taxonomy" id="2650924"/>
    <lineage>
        <taxon>Bacteria</taxon>
        <taxon>Pseudomonadati</taxon>
        <taxon>Pseudomonadota</taxon>
        <taxon>Alphaproteobacteria</taxon>
        <taxon>Hyphomicrobiales</taxon>
        <taxon>Aestuariivirgaceae</taxon>
        <taxon>Aestuariivirga</taxon>
    </lineage>
</organism>
<dbReference type="Gene3D" id="3.50.50.60">
    <property type="entry name" value="FAD/NAD(P)-binding domain"/>
    <property type="match status" value="1"/>
</dbReference>
<comment type="caution">
    <text evidence="4">The sequence shown here is derived from an EMBL/GenBank/DDBJ whole genome shotgun (WGS) entry which is preliminary data.</text>
</comment>
<evidence type="ECO:0000256" key="2">
    <source>
        <dbReference type="SAM" id="Phobius"/>
    </source>
</evidence>
<evidence type="ECO:0000313" key="5">
    <source>
        <dbReference type="Proteomes" id="UP000248795"/>
    </source>
</evidence>
<keyword evidence="2" id="KW-0472">Membrane</keyword>
<protein>
    <recommendedName>
        <fullName evidence="3">FAD dependent oxidoreductase domain-containing protein</fullName>
    </recommendedName>
</protein>
<feature type="transmembrane region" description="Helical" evidence="2">
    <location>
        <begin position="21"/>
        <end position="38"/>
    </location>
</feature>
<dbReference type="PANTHER" id="PTHR13847:SF287">
    <property type="entry name" value="FAD-DEPENDENT OXIDOREDUCTASE DOMAIN-CONTAINING PROTEIN 1"/>
    <property type="match status" value="1"/>
</dbReference>
<dbReference type="InterPro" id="IPR006076">
    <property type="entry name" value="FAD-dep_OxRdtase"/>
</dbReference>
<dbReference type="SUPFAM" id="SSF51905">
    <property type="entry name" value="FAD/NAD(P)-binding domain"/>
    <property type="match status" value="1"/>
</dbReference>
<dbReference type="Proteomes" id="UP000248795">
    <property type="component" value="Unassembled WGS sequence"/>
</dbReference>
<accession>A0A2W2BEW9</accession>
<keyword evidence="2" id="KW-1133">Transmembrane helix</keyword>
<dbReference type="RefSeq" id="WP_111196076.1">
    <property type="nucleotide sequence ID" value="NZ_QKVK01000001.1"/>
</dbReference>
<reference evidence="5" key="1">
    <citation type="submission" date="2018-06" db="EMBL/GenBank/DDBJ databases">
        <title>Aestuariibacter litoralis strain KCTC 52945T.</title>
        <authorList>
            <person name="Li X."/>
            <person name="Salam N."/>
            <person name="Li J.-L."/>
            <person name="Chen Y.-M."/>
            <person name="Yang Z.-W."/>
            <person name="Zhang L.-Y."/>
            <person name="Han M.-X."/>
            <person name="Xiao M."/>
            <person name="Li W.-J."/>
        </authorList>
    </citation>
    <scope>NUCLEOTIDE SEQUENCE [LARGE SCALE GENOMIC DNA]</scope>
    <source>
        <strain evidence="5">KCTC 52945</strain>
    </source>
</reference>
<dbReference type="Pfam" id="PF01266">
    <property type="entry name" value="DAO"/>
    <property type="match status" value="1"/>
</dbReference>
<name>A0A2W2BEW9_9HYPH</name>
<gene>
    <name evidence="4" type="ORF">DK847_02790</name>
</gene>
<dbReference type="PANTHER" id="PTHR13847">
    <property type="entry name" value="SARCOSINE DEHYDROGENASE-RELATED"/>
    <property type="match status" value="1"/>
</dbReference>
<dbReference type="AlphaFoldDB" id="A0A2W2BEW9"/>